<keyword evidence="2" id="KW-1185">Reference proteome</keyword>
<reference evidence="1" key="1">
    <citation type="journal article" date="2021" name="Mol. Ecol. Resour.">
        <title>Apolygus lucorum genome provides insights into omnivorousness and mesophyll feeding.</title>
        <authorList>
            <person name="Liu Y."/>
            <person name="Liu H."/>
            <person name="Wang H."/>
            <person name="Huang T."/>
            <person name="Liu B."/>
            <person name="Yang B."/>
            <person name="Yin L."/>
            <person name="Li B."/>
            <person name="Zhang Y."/>
            <person name="Zhang S."/>
            <person name="Jiang F."/>
            <person name="Zhang X."/>
            <person name="Ren Y."/>
            <person name="Wang B."/>
            <person name="Wang S."/>
            <person name="Lu Y."/>
            <person name="Wu K."/>
            <person name="Fan W."/>
            <person name="Wang G."/>
        </authorList>
    </citation>
    <scope>NUCLEOTIDE SEQUENCE</scope>
    <source>
        <strain evidence="1">12Hb</strain>
    </source>
</reference>
<dbReference type="EMBL" id="WIXP02000009">
    <property type="protein sequence ID" value="KAF6205952.1"/>
    <property type="molecule type" value="Genomic_DNA"/>
</dbReference>
<comment type="caution">
    <text evidence="1">The sequence shown here is derived from an EMBL/GenBank/DDBJ whole genome shotgun (WGS) entry which is preliminary data.</text>
</comment>
<sequence length="362" mass="40479">MCFFETYHKEVIIVHKRNVTNDTSFEDITFYNTDGEKEGSKLDVTGNPLESPFNDVSIVNESSCSYVLNNDVKVTPMPPGVDMKKARTAINLYSMTMPENSLPIWVVCDGSESKDGGVVRLMCRSKPVGHIVEGWAIDKGSTETEPDPKTYLVRGSVEKDPMKCRVSSRRKISKNTQGGYSAFVTMSWTELVFKPPTTSMSLNTSLCAEYQTGHNDGAMSFIWEQLLLINAFWKSFDGSGNSLQKLPVSERVLSQLPNSEVPPSSRILDILQEPIRQTVVPFFRVLYTNGVERCLETLQKEVGSKLMGTLMYQVVSSSSLTQATDLITPLKYLIEFGVLKLHREITSILSKNQLTFNVKSLP</sequence>
<feature type="non-terminal residue" evidence="1">
    <location>
        <position position="362"/>
    </location>
</feature>
<gene>
    <name evidence="1" type="ORF">GE061_020128</name>
</gene>
<proteinExistence type="predicted"/>
<protein>
    <submittedName>
        <fullName evidence="1">Uncharacterized protein</fullName>
    </submittedName>
</protein>
<dbReference type="AlphaFoldDB" id="A0A8S9XA96"/>
<evidence type="ECO:0000313" key="1">
    <source>
        <dbReference type="EMBL" id="KAF6205952.1"/>
    </source>
</evidence>
<name>A0A8S9XA96_APOLU</name>
<organism evidence="1 2">
    <name type="scientific">Apolygus lucorum</name>
    <name type="common">Small green plant bug</name>
    <name type="synonym">Lygocoris lucorum</name>
    <dbReference type="NCBI Taxonomy" id="248454"/>
    <lineage>
        <taxon>Eukaryota</taxon>
        <taxon>Metazoa</taxon>
        <taxon>Ecdysozoa</taxon>
        <taxon>Arthropoda</taxon>
        <taxon>Hexapoda</taxon>
        <taxon>Insecta</taxon>
        <taxon>Pterygota</taxon>
        <taxon>Neoptera</taxon>
        <taxon>Paraneoptera</taxon>
        <taxon>Hemiptera</taxon>
        <taxon>Heteroptera</taxon>
        <taxon>Panheteroptera</taxon>
        <taxon>Cimicomorpha</taxon>
        <taxon>Miridae</taxon>
        <taxon>Mirini</taxon>
        <taxon>Apolygus</taxon>
    </lineage>
</organism>
<dbReference type="OrthoDB" id="5556307at2759"/>
<dbReference type="Proteomes" id="UP000466442">
    <property type="component" value="Linkage Group LG9"/>
</dbReference>
<evidence type="ECO:0000313" key="2">
    <source>
        <dbReference type="Proteomes" id="UP000466442"/>
    </source>
</evidence>
<accession>A0A8S9XA96</accession>